<dbReference type="SUPFAM" id="SSF56801">
    <property type="entry name" value="Acetyl-CoA synthetase-like"/>
    <property type="match status" value="1"/>
</dbReference>
<evidence type="ECO:0000256" key="5">
    <source>
        <dbReference type="ARBA" id="ARBA00022692"/>
    </source>
</evidence>
<feature type="domain" description="Phospholipid/glycerol acyltransferase" evidence="13">
    <location>
        <begin position="30"/>
        <end position="140"/>
    </location>
</feature>
<accession>A0ABY6JFR0</accession>
<comment type="function">
    <text evidence="12">Plays a role in lysophospholipid acylation. Transfers fatty acids to the 1-position via an enzyme-bound acyl-ACP intermediate in the presence of ATP and magnesium. Its physiological function is to regenerate phosphatidylethanolamine from 2-acyl-glycero-3-phosphoethanolamine (2-acyl-GPE) formed by transacylation reactions or degradation by phospholipase A1.</text>
</comment>
<protein>
    <recommendedName>
        <fullName evidence="12">Bifunctional protein Aas</fullName>
    </recommendedName>
    <domain>
        <recommendedName>
            <fullName evidence="12">2-acylglycerophosphoethanolamine acyltransferase</fullName>
            <ecNumber evidence="12">2.3.1.40</ecNumber>
        </recommendedName>
        <alternativeName>
            <fullName evidence="12">2-acyl-GPE acyltransferase</fullName>
        </alternativeName>
        <alternativeName>
            <fullName evidence="12">Acyl-[acyl-carrier-protein]--phospholipid O-acyltransferase</fullName>
        </alternativeName>
    </domain>
    <domain>
        <recommendedName>
            <fullName evidence="12">Acyl-[acyl-carrier-protein] synthetase</fullName>
            <ecNumber evidence="12">6.2.1.20</ecNumber>
        </recommendedName>
        <alternativeName>
            <fullName evidence="12">Acyl-ACP synthetase</fullName>
        </alternativeName>
        <alternativeName>
            <fullName evidence="12">Long-chain-fatty-acid--[acyl-carrier-protein] ligase</fullName>
        </alternativeName>
    </domain>
</protein>
<comment type="catalytic activity">
    <reaction evidence="12">
        <text>a long-chain fatty acid + holo-[ACP] + ATP = a long-chain fatty acyl-[ACP] + AMP + diphosphate</text>
        <dbReference type="Rhea" id="RHEA:45588"/>
        <dbReference type="Rhea" id="RHEA-COMP:9685"/>
        <dbReference type="Rhea" id="RHEA-COMP:12682"/>
        <dbReference type="ChEBI" id="CHEBI:30616"/>
        <dbReference type="ChEBI" id="CHEBI:33019"/>
        <dbReference type="ChEBI" id="CHEBI:57560"/>
        <dbReference type="ChEBI" id="CHEBI:64479"/>
        <dbReference type="ChEBI" id="CHEBI:133243"/>
        <dbReference type="ChEBI" id="CHEBI:456215"/>
        <dbReference type="EC" id="6.2.1.20"/>
    </reaction>
</comment>
<dbReference type="GO" id="GO:0008779">
    <property type="term" value="F:acyl-[acyl-carrier-protein]-phospholipid O-acyltransferase activity"/>
    <property type="evidence" value="ECO:0007669"/>
    <property type="project" value="UniProtKB-EC"/>
</dbReference>
<keyword evidence="11 12" id="KW-0012">Acyltransferase</keyword>
<dbReference type="InterPro" id="IPR023775">
    <property type="entry name" value="Aas"/>
</dbReference>
<dbReference type="NCBIfam" id="NF005959">
    <property type="entry name" value="PRK08043.1"/>
    <property type="match status" value="1"/>
</dbReference>
<dbReference type="EMBL" id="CP074352">
    <property type="protein sequence ID" value="UYU31296.1"/>
    <property type="molecule type" value="Genomic_DNA"/>
</dbReference>
<keyword evidence="4 12" id="KW-0808">Transferase</keyword>
<dbReference type="EC" id="6.2.1.20" evidence="12"/>
<dbReference type="PANTHER" id="PTHR43767:SF1">
    <property type="entry name" value="NONRIBOSOMAL PEPTIDE SYNTHASE PES1 (EUROFUNG)-RELATED"/>
    <property type="match status" value="1"/>
</dbReference>
<evidence type="ECO:0000256" key="3">
    <source>
        <dbReference type="ARBA" id="ARBA00022598"/>
    </source>
</evidence>
<dbReference type="Pfam" id="PF00501">
    <property type="entry name" value="AMP-binding"/>
    <property type="match status" value="1"/>
</dbReference>
<feature type="region of interest" description="AMP-binding" evidence="12">
    <location>
        <begin position="233"/>
        <end position="646"/>
    </location>
</feature>
<feature type="region of interest" description="Acyltransferase" evidence="12">
    <location>
        <begin position="15"/>
        <end position="138"/>
    </location>
</feature>
<name>A0ABY6JFR0_9ENTR</name>
<dbReference type="PANTHER" id="PTHR43767">
    <property type="entry name" value="LONG-CHAIN-FATTY-ACID--COA LIGASE"/>
    <property type="match status" value="1"/>
</dbReference>
<dbReference type="InterPro" id="IPR050237">
    <property type="entry name" value="ATP-dep_AMP-bd_enzyme"/>
</dbReference>
<dbReference type="SMART" id="SM00563">
    <property type="entry name" value="PlsC"/>
    <property type="match status" value="1"/>
</dbReference>
<dbReference type="RefSeq" id="WP_264384750.1">
    <property type="nucleotide sequence ID" value="NZ_CP074352.1"/>
</dbReference>
<dbReference type="Gene3D" id="3.30.300.30">
    <property type="match status" value="1"/>
</dbReference>
<evidence type="ECO:0000256" key="9">
    <source>
        <dbReference type="ARBA" id="ARBA00023136"/>
    </source>
</evidence>
<keyword evidence="3 12" id="KW-0436">Ligase</keyword>
<proteinExistence type="inferred from homology"/>
<dbReference type="Gene3D" id="3.40.50.12780">
    <property type="entry name" value="N-terminal domain of ligase-like"/>
    <property type="match status" value="1"/>
</dbReference>
<evidence type="ECO:0000256" key="4">
    <source>
        <dbReference type="ARBA" id="ARBA00022679"/>
    </source>
</evidence>
<keyword evidence="7 12" id="KW-0067">ATP-binding</keyword>
<keyword evidence="2" id="KW-0997">Cell inner membrane</keyword>
<gene>
    <name evidence="12 14" type="primary">aas</name>
    <name evidence="14" type="ORF">KFZ77_15845</name>
</gene>
<evidence type="ECO:0000313" key="14">
    <source>
        <dbReference type="EMBL" id="UYU31296.1"/>
    </source>
</evidence>
<dbReference type="InterPro" id="IPR042099">
    <property type="entry name" value="ANL_N_sf"/>
</dbReference>
<dbReference type="InterPro" id="IPR020845">
    <property type="entry name" value="AMP-binding_CS"/>
</dbReference>
<keyword evidence="8 12" id="KW-1133">Transmembrane helix</keyword>
<evidence type="ECO:0000256" key="6">
    <source>
        <dbReference type="ARBA" id="ARBA00022741"/>
    </source>
</evidence>
<evidence type="ECO:0000313" key="15">
    <source>
        <dbReference type="Proteomes" id="UP001156318"/>
    </source>
</evidence>
<reference evidence="14 15" key="1">
    <citation type="submission" date="2021-05" db="EMBL/GenBank/DDBJ databases">
        <title>Isolation, identification, and the growth promoting effects of Pantoea dispersa strain YSD J2 from the aboveground leaves of Cyperus esculentus L.Var. Sativus.</title>
        <authorList>
            <person name="Wang S."/>
            <person name="Tang X.M."/>
            <person name="Huang Y.N."/>
        </authorList>
    </citation>
    <scope>NUCLEOTIDE SEQUENCE [LARGE SCALE GENOMIC DNA]</scope>
    <source>
        <strain evidence="15">YSD YN2</strain>
    </source>
</reference>
<evidence type="ECO:0000256" key="11">
    <source>
        <dbReference type="ARBA" id="ARBA00023315"/>
    </source>
</evidence>
<evidence type="ECO:0000256" key="1">
    <source>
        <dbReference type="ARBA" id="ARBA00022475"/>
    </source>
</evidence>
<evidence type="ECO:0000256" key="7">
    <source>
        <dbReference type="ARBA" id="ARBA00022840"/>
    </source>
</evidence>
<keyword evidence="10 12" id="KW-0511">Multifunctional enzyme</keyword>
<feature type="active site" evidence="12">
    <location>
        <position position="36"/>
    </location>
</feature>
<dbReference type="CDD" id="cd07989">
    <property type="entry name" value="LPLAT_AGPAT-like"/>
    <property type="match status" value="1"/>
</dbReference>
<evidence type="ECO:0000256" key="8">
    <source>
        <dbReference type="ARBA" id="ARBA00022989"/>
    </source>
</evidence>
<keyword evidence="15" id="KW-1185">Reference proteome</keyword>
<organism evidence="14 15">
    <name type="scientific">Siccibacter colletis</name>
    <dbReference type="NCBI Taxonomy" id="1505757"/>
    <lineage>
        <taxon>Bacteria</taxon>
        <taxon>Pseudomonadati</taxon>
        <taxon>Pseudomonadota</taxon>
        <taxon>Gammaproteobacteria</taxon>
        <taxon>Enterobacterales</taxon>
        <taxon>Enterobacteriaceae</taxon>
        <taxon>Siccibacter</taxon>
    </lineage>
</organism>
<evidence type="ECO:0000256" key="12">
    <source>
        <dbReference type="HAMAP-Rule" id="MF_01162"/>
    </source>
</evidence>
<keyword evidence="5 12" id="KW-0812">Transmembrane</keyword>
<dbReference type="GO" id="GO:0016874">
    <property type="term" value="F:ligase activity"/>
    <property type="evidence" value="ECO:0007669"/>
    <property type="project" value="UniProtKB-KW"/>
</dbReference>
<sequence length="719" mass="80149">MLTGFLRSLLRVLFRVEVLGDAQALRDQRVIITPNHVSFLDGVLLALFLPVRPVFAVYTSISQQWYMRWISSVIDFVPLDPTKPMSIKHLVRLVNQGRPVVIFPEGRISVSGSLMKIYDGAGFVAAKADATVVPIRIDGAELTFFSRLKGLVKRRLFPKITLHILPPTSLPMPDAPRARDRRKIAGEMLHQIMMEARMAVRPRETLFEALLAAQYRYGERKPCVQDINFKPDSYRGLLLKTLFVGRILEKYSKQGETIGLMLPNAAITPAVIFGAVSRARIPAMMNYTAGVKGMTSAITAAQIKTIFTSRQFLDKGKLWPLVEQIDQVRWVFLEDLKSEVTLKDKAWIFSHLLMPRLAQVPQQPEDAAVVLFTSGSEGNPKGVVHSHKSLLANVEQIRTIADFTANDRFMSALPLFHSFGLTVGLFTPLFTGAEVFLYPSPLHYRIVPELVYDRNCTVLFGTSTFLGHYARFAHPYDFYRLRYVVAGAEKLQESTRTLWQDKFGLRILEGYGVTECAPVVSINVPMAAKPHTVGRILPAMDARLLAVPGIEQGGRLQLKGPNIMKGYLRVENPGVLETPAAENAAGEMEAGWYDTGDIVTFDEQGFVAIQGRAKRFAKIAGEMVSLEMVEQLALAVSPDKLHATVIKSDEAKGEALVLFTTDPELKRDVLQRQARSSGVPELAVPRDIRYIKQLPLLGSGKPDFVTLKTMLEQAETPHE</sequence>
<dbReference type="PROSITE" id="PS00455">
    <property type="entry name" value="AMP_BINDING"/>
    <property type="match status" value="1"/>
</dbReference>
<comment type="catalytic activity">
    <reaction evidence="12">
        <text>a 2-acyl-sn-glycero-3-phosphoethanolamine + a fatty acyl-[ACP] = a 1,2-diacyl-sn-glycero-3-phosphoethanolamine + holo-[ACP]</text>
        <dbReference type="Rhea" id="RHEA:10304"/>
        <dbReference type="Rhea" id="RHEA-COMP:9685"/>
        <dbReference type="Rhea" id="RHEA-COMP:14125"/>
        <dbReference type="ChEBI" id="CHEBI:64479"/>
        <dbReference type="ChEBI" id="CHEBI:64612"/>
        <dbReference type="ChEBI" id="CHEBI:65213"/>
        <dbReference type="ChEBI" id="CHEBI:138651"/>
        <dbReference type="EC" id="2.3.1.40"/>
    </reaction>
</comment>
<dbReference type="Pfam" id="PF01553">
    <property type="entry name" value="Acyltransferase"/>
    <property type="match status" value="1"/>
</dbReference>
<keyword evidence="6 12" id="KW-0547">Nucleotide-binding</keyword>
<dbReference type="Proteomes" id="UP001156318">
    <property type="component" value="Chromosome"/>
</dbReference>
<comment type="similarity">
    <text evidence="12">In the C-terminal section; belongs to the ATP-dependent AMP-binding enzyme family.</text>
</comment>
<keyword evidence="1 12" id="KW-1003">Cell membrane</keyword>
<dbReference type="InterPro" id="IPR002123">
    <property type="entry name" value="Plipid/glycerol_acylTrfase"/>
</dbReference>
<evidence type="ECO:0000259" key="13">
    <source>
        <dbReference type="SMART" id="SM00563"/>
    </source>
</evidence>
<dbReference type="InterPro" id="IPR000873">
    <property type="entry name" value="AMP-dep_synth/lig_dom"/>
</dbReference>
<comment type="similarity">
    <text evidence="12">In the N-terminal section; belongs to the 2-acyl-GPE acetyltransferase family.</text>
</comment>
<evidence type="ECO:0000256" key="2">
    <source>
        <dbReference type="ARBA" id="ARBA00022519"/>
    </source>
</evidence>
<dbReference type="HAMAP" id="MF_01162">
    <property type="entry name" value="Aas"/>
    <property type="match status" value="1"/>
</dbReference>
<comment type="subcellular location">
    <subcellularLocation>
        <location evidence="12">Cell membrane</location>
        <topology evidence="12">Multi-pass membrane protein</topology>
    </subcellularLocation>
</comment>
<dbReference type="EC" id="2.3.1.40" evidence="12"/>
<dbReference type="SUPFAM" id="SSF69593">
    <property type="entry name" value="Glycerol-3-phosphate (1)-acyltransferase"/>
    <property type="match status" value="1"/>
</dbReference>
<keyword evidence="9 12" id="KW-0472">Membrane</keyword>
<evidence type="ECO:0000256" key="10">
    <source>
        <dbReference type="ARBA" id="ARBA00023268"/>
    </source>
</evidence>
<dbReference type="InterPro" id="IPR045851">
    <property type="entry name" value="AMP-bd_C_sf"/>
</dbReference>